<proteinExistence type="predicted"/>
<gene>
    <name evidence="1" type="ORF">FRX31_035513</name>
</gene>
<accession>A0A7J6URK1</accession>
<organism evidence="1 2">
    <name type="scientific">Thalictrum thalictroides</name>
    <name type="common">Rue-anemone</name>
    <name type="synonym">Anemone thalictroides</name>
    <dbReference type="NCBI Taxonomy" id="46969"/>
    <lineage>
        <taxon>Eukaryota</taxon>
        <taxon>Viridiplantae</taxon>
        <taxon>Streptophyta</taxon>
        <taxon>Embryophyta</taxon>
        <taxon>Tracheophyta</taxon>
        <taxon>Spermatophyta</taxon>
        <taxon>Magnoliopsida</taxon>
        <taxon>Ranunculales</taxon>
        <taxon>Ranunculaceae</taxon>
        <taxon>Thalictroideae</taxon>
        <taxon>Thalictrum</taxon>
    </lineage>
</organism>
<keyword evidence="2" id="KW-1185">Reference proteome</keyword>
<name>A0A7J6URK1_THATH</name>
<dbReference type="AlphaFoldDB" id="A0A7J6URK1"/>
<reference evidence="1 2" key="1">
    <citation type="submission" date="2020-06" db="EMBL/GenBank/DDBJ databases">
        <title>Transcriptomic and genomic resources for Thalictrum thalictroides and T. hernandezii: Facilitating candidate gene discovery in an emerging model plant lineage.</title>
        <authorList>
            <person name="Arias T."/>
            <person name="Riano-Pachon D.M."/>
            <person name="Di Stilio V.S."/>
        </authorList>
    </citation>
    <scope>NUCLEOTIDE SEQUENCE [LARGE SCALE GENOMIC DNA]</scope>
    <source>
        <strain evidence="2">cv. WT478/WT964</strain>
        <tissue evidence="1">Leaves</tissue>
    </source>
</reference>
<evidence type="ECO:0000313" key="1">
    <source>
        <dbReference type="EMBL" id="KAF5174900.1"/>
    </source>
</evidence>
<dbReference type="Proteomes" id="UP000554482">
    <property type="component" value="Unassembled WGS sequence"/>
</dbReference>
<protein>
    <submittedName>
        <fullName evidence="1">Uncharacterized protein</fullName>
    </submittedName>
</protein>
<evidence type="ECO:0000313" key="2">
    <source>
        <dbReference type="Proteomes" id="UP000554482"/>
    </source>
</evidence>
<sequence>MHLCTIFNSTTKIENHQAHNNNATIVNDDEEDSFIKMKVSFKFKKAAQYVIHGHPANNRVPLGLDG</sequence>
<dbReference type="EMBL" id="JABWDY010044800">
    <property type="protein sequence ID" value="KAF5174900.1"/>
    <property type="molecule type" value="Genomic_DNA"/>
</dbReference>
<comment type="caution">
    <text evidence="1">The sequence shown here is derived from an EMBL/GenBank/DDBJ whole genome shotgun (WGS) entry which is preliminary data.</text>
</comment>